<accession>L1IRX9</accession>
<dbReference type="GeneID" id="17295802"/>
<dbReference type="AlphaFoldDB" id="L1IRX9"/>
<reference evidence="5" key="2">
    <citation type="submission" date="2012-11" db="EMBL/GenBank/DDBJ databases">
        <authorList>
            <person name="Kuo A."/>
            <person name="Curtis B.A."/>
            <person name="Tanifuji G."/>
            <person name="Burki F."/>
            <person name="Gruber A."/>
            <person name="Irimia M."/>
            <person name="Maruyama S."/>
            <person name="Arias M.C."/>
            <person name="Ball S.G."/>
            <person name="Gile G.H."/>
            <person name="Hirakawa Y."/>
            <person name="Hopkins J.F."/>
            <person name="Rensing S.A."/>
            <person name="Schmutz J."/>
            <person name="Symeonidi A."/>
            <person name="Elias M."/>
            <person name="Eveleigh R.J."/>
            <person name="Herman E.K."/>
            <person name="Klute M.J."/>
            <person name="Nakayama T."/>
            <person name="Obornik M."/>
            <person name="Reyes-Prieto A."/>
            <person name="Armbrust E.V."/>
            <person name="Aves S.J."/>
            <person name="Beiko R.G."/>
            <person name="Coutinho P."/>
            <person name="Dacks J.B."/>
            <person name="Durnford D.G."/>
            <person name="Fast N.M."/>
            <person name="Green B.R."/>
            <person name="Grisdale C."/>
            <person name="Hempe F."/>
            <person name="Henrissat B."/>
            <person name="Hoppner M.P."/>
            <person name="Ishida K.-I."/>
            <person name="Kim E."/>
            <person name="Koreny L."/>
            <person name="Kroth P.G."/>
            <person name="Liu Y."/>
            <person name="Malik S.-B."/>
            <person name="Maier U.G."/>
            <person name="McRose D."/>
            <person name="Mock T."/>
            <person name="Neilson J.A."/>
            <person name="Onodera N.T."/>
            <person name="Poole A.M."/>
            <person name="Pritham E.J."/>
            <person name="Richards T.A."/>
            <person name="Rocap G."/>
            <person name="Roy S.W."/>
            <person name="Sarai C."/>
            <person name="Schaack S."/>
            <person name="Shirato S."/>
            <person name="Slamovits C.H."/>
            <person name="Spencer D.F."/>
            <person name="Suzuki S."/>
            <person name="Worden A.Z."/>
            <person name="Zauner S."/>
            <person name="Barry K."/>
            <person name="Bell C."/>
            <person name="Bharti A.K."/>
            <person name="Crow J.A."/>
            <person name="Grimwood J."/>
            <person name="Kramer R."/>
            <person name="Lindquist E."/>
            <person name="Lucas S."/>
            <person name="Salamov A."/>
            <person name="McFadden G.I."/>
            <person name="Lane C.E."/>
            <person name="Keeling P.J."/>
            <person name="Gray M.W."/>
            <person name="Grigoriev I.V."/>
            <person name="Archibald J.M."/>
        </authorList>
    </citation>
    <scope>NUCLEOTIDE SEQUENCE</scope>
    <source>
        <strain evidence="5">CCMP2712</strain>
    </source>
</reference>
<dbReference type="PaxDb" id="55529-EKX38998"/>
<dbReference type="EMBL" id="JH993043">
    <property type="protein sequence ID" value="EKX38998.1"/>
    <property type="molecule type" value="Genomic_DNA"/>
</dbReference>
<dbReference type="PANTHER" id="PTHR12994">
    <property type="entry name" value="SECERNIN"/>
    <property type="match status" value="1"/>
</dbReference>
<proteinExistence type="inferred from homology"/>
<evidence type="ECO:0000313" key="5">
    <source>
        <dbReference type="Proteomes" id="UP000011087"/>
    </source>
</evidence>
<dbReference type="PANTHER" id="PTHR12994:SF17">
    <property type="entry name" value="LD30995P"/>
    <property type="match status" value="1"/>
</dbReference>
<dbReference type="GO" id="GO:0016805">
    <property type="term" value="F:dipeptidase activity"/>
    <property type="evidence" value="ECO:0007669"/>
    <property type="project" value="InterPro"/>
</dbReference>
<dbReference type="Pfam" id="PF03577">
    <property type="entry name" value="Peptidase_C69"/>
    <property type="match status" value="1"/>
</dbReference>
<reference evidence="4" key="3">
    <citation type="submission" date="2015-06" db="UniProtKB">
        <authorList>
            <consortium name="EnsemblProtists"/>
        </authorList>
    </citation>
    <scope>IDENTIFICATION</scope>
</reference>
<reference evidence="3 5" key="1">
    <citation type="journal article" date="2012" name="Nature">
        <title>Algal genomes reveal evolutionary mosaicism and the fate of nucleomorphs.</title>
        <authorList>
            <consortium name="DOE Joint Genome Institute"/>
            <person name="Curtis B.A."/>
            <person name="Tanifuji G."/>
            <person name="Burki F."/>
            <person name="Gruber A."/>
            <person name="Irimia M."/>
            <person name="Maruyama S."/>
            <person name="Arias M.C."/>
            <person name="Ball S.G."/>
            <person name="Gile G.H."/>
            <person name="Hirakawa Y."/>
            <person name="Hopkins J.F."/>
            <person name="Kuo A."/>
            <person name="Rensing S.A."/>
            <person name="Schmutz J."/>
            <person name="Symeonidi A."/>
            <person name="Elias M."/>
            <person name="Eveleigh R.J."/>
            <person name="Herman E.K."/>
            <person name="Klute M.J."/>
            <person name="Nakayama T."/>
            <person name="Obornik M."/>
            <person name="Reyes-Prieto A."/>
            <person name="Armbrust E.V."/>
            <person name="Aves S.J."/>
            <person name="Beiko R.G."/>
            <person name="Coutinho P."/>
            <person name="Dacks J.B."/>
            <person name="Durnford D.G."/>
            <person name="Fast N.M."/>
            <person name="Green B.R."/>
            <person name="Grisdale C.J."/>
            <person name="Hempel F."/>
            <person name="Henrissat B."/>
            <person name="Hoppner M.P."/>
            <person name="Ishida K."/>
            <person name="Kim E."/>
            <person name="Koreny L."/>
            <person name="Kroth P.G."/>
            <person name="Liu Y."/>
            <person name="Malik S.B."/>
            <person name="Maier U.G."/>
            <person name="McRose D."/>
            <person name="Mock T."/>
            <person name="Neilson J.A."/>
            <person name="Onodera N.T."/>
            <person name="Poole A.M."/>
            <person name="Pritham E.J."/>
            <person name="Richards T.A."/>
            <person name="Rocap G."/>
            <person name="Roy S.W."/>
            <person name="Sarai C."/>
            <person name="Schaack S."/>
            <person name="Shirato S."/>
            <person name="Slamovits C.H."/>
            <person name="Spencer D.F."/>
            <person name="Suzuki S."/>
            <person name="Worden A.Z."/>
            <person name="Zauner S."/>
            <person name="Barry K."/>
            <person name="Bell C."/>
            <person name="Bharti A.K."/>
            <person name="Crow J.A."/>
            <person name="Grimwood J."/>
            <person name="Kramer R."/>
            <person name="Lindquist E."/>
            <person name="Lucas S."/>
            <person name="Salamov A."/>
            <person name="McFadden G.I."/>
            <person name="Lane C.E."/>
            <person name="Keeling P.J."/>
            <person name="Gray M.W."/>
            <person name="Grigoriev I.V."/>
            <person name="Archibald J.M."/>
        </authorList>
    </citation>
    <scope>NUCLEOTIDE SEQUENCE</scope>
    <source>
        <strain evidence="3 5">CCMP2712</strain>
    </source>
</reference>
<dbReference type="Proteomes" id="UP000011087">
    <property type="component" value="Unassembled WGS sequence"/>
</dbReference>
<dbReference type="Gene3D" id="3.60.60.10">
    <property type="entry name" value="Penicillin V Acylase, Chain A"/>
    <property type="match status" value="1"/>
</dbReference>
<evidence type="ECO:0000313" key="4">
    <source>
        <dbReference type="EnsemblProtists" id="EKX38998"/>
    </source>
</evidence>
<dbReference type="HOGENOM" id="CLU_046840_1_0_1"/>
<feature type="non-terminal residue" evidence="3">
    <location>
        <position position="1"/>
    </location>
</feature>
<dbReference type="KEGG" id="gtt:GUITHDRAFT_53884"/>
<keyword evidence="5" id="KW-1185">Reference proteome</keyword>
<protein>
    <recommendedName>
        <fullName evidence="6">Dipeptidase</fullName>
    </recommendedName>
</protein>
<organism evidence="3">
    <name type="scientific">Guillardia theta (strain CCMP2712)</name>
    <name type="common">Cryptophyte</name>
    <dbReference type="NCBI Taxonomy" id="905079"/>
    <lineage>
        <taxon>Eukaryota</taxon>
        <taxon>Cryptophyceae</taxon>
        <taxon>Pyrenomonadales</taxon>
        <taxon>Geminigeraceae</taxon>
        <taxon>Guillardia</taxon>
    </lineage>
</organism>
<evidence type="ECO:0000313" key="3">
    <source>
        <dbReference type="EMBL" id="EKX38998.1"/>
    </source>
</evidence>
<dbReference type="STRING" id="905079.L1IRX9"/>
<gene>
    <name evidence="3" type="ORF">GUITHDRAFT_53884</name>
</gene>
<feature type="non-terminal residue" evidence="3">
    <location>
        <position position="316"/>
    </location>
</feature>
<dbReference type="InterPro" id="IPR005322">
    <property type="entry name" value="Peptidase_C69"/>
</dbReference>
<dbReference type="RefSeq" id="XP_005825978.1">
    <property type="nucleotide sequence ID" value="XM_005825921.1"/>
</dbReference>
<sequence>CDSFVIVGAEGATIFSKNSDRPCTEVHEVVRFNSQEHAEGSKVRCQYIEIPQARKTFAVILSRPAWLWGAEMGANEMGLCAGNEAVTTREASSCDDGGKRLLGMDLVRLVLERAAGAREAVEVAAALLEAHGQGGPCEEDGDWCYENSFIFADAEEAWVMETGGRSWWAAERVGKGRRRNISNGVSIRRPDLTHSKLLETAKAEGWWDGAVEFDWKVVMLGGGRGGLVADDLEPEGREAAGKEWLEKMCKEEEGLRVDVPSMAKCLRDVRSGICMQGGFESVGSQISVLQQGGGGKSGGAVHWFTASPDPTTSGYK</sequence>
<feature type="region of interest" description="Disordered" evidence="2">
    <location>
        <begin position="293"/>
        <end position="316"/>
    </location>
</feature>
<dbReference type="eggNOG" id="ENOG502QPIA">
    <property type="taxonomic scope" value="Eukaryota"/>
</dbReference>
<dbReference type="GO" id="GO:0006508">
    <property type="term" value="P:proteolysis"/>
    <property type="evidence" value="ECO:0007669"/>
    <property type="project" value="InterPro"/>
</dbReference>
<evidence type="ECO:0000256" key="2">
    <source>
        <dbReference type="SAM" id="MobiDB-lite"/>
    </source>
</evidence>
<dbReference type="OrthoDB" id="5175656at2759"/>
<name>L1IRX9_GUITC</name>
<comment type="similarity">
    <text evidence="1">Belongs to the peptidase C69 family. Secernin subfamily.</text>
</comment>
<dbReference type="EnsemblProtists" id="EKX38998">
    <property type="protein sequence ID" value="EKX38998"/>
    <property type="gene ID" value="GUITHDRAFT_53884"/>
</dbReference>
<dbReference type="OMA" id="CYYDVSD"/>
<evidence type="ECO:0008006" key="6">
    <source>
        <dbReference type="Google" id="ProtNLM"/>
    </source>
</evidence>
<evidence type="ECO:0000256" key="1">
    <source>
        <dbReference type="ARBA" id="ARBA00005705"/>
    </source>
</evidence>
<dbReference type="GO" id="GO:0070004">
    <property type="term" value="F:cysteine-type exopeptidase activity"/>
    <property type="evidence" value="ECO:0007669"/>
    <property type="project" value="InterPro"/>
</dbReference>